<dbReference type="InterPro" id="IPR011990">
    <property type="entry name" value="TPR-like_helical_dom_sf"/>
</dbReference>
<feature type="chain" id="PRO_5011781918" evidence="2">
    <location>
        <begin position="28"/>
        <end position="562"/>
    </location>
</feature>
<dbReference type="InterPro" id="IPR019734">
    <property type="entry name" value="TPR_rpt"/>
</dbReference>
<evidence type="ECO:0000313" key="4">
    <source>
        <dbReference type="Proteomes" id="UP000199134"/>
    </source>
</evidence>
<dbReference type="SUPFAM" id="SSF48452">
    <property type="entry name" value="TPR-like"/>
    <property type="match status" value="1"/>
</dbReference>
<dbReference type="RefSeq" id="WP_091850897.1">
    <property type="nucleotide sequence ID" value="NZ_CP091790.1"/>
</dbReference>
<dbReference type="EMBL" id="FNIW01000001">
    <property type="protein sequence ID" value="SDN60435.1"/>
    <property type="molecule type" value="Genomic_DNA"/>
</dbReference>
<comment type="caution">
    <text evidence="3">The sequence shown here is derived from an EMBL/GenBank/DDBJ whole genome shotgun (WGS) entry which is preliminary data.</text>
</comment>
<reference evidence="4" key="1">
    <citation type="submission" date="2016-10" db="EMBL/GenBank/DDBJ databases">
        <authorList>
            <person name="de Groot N.N."/>
        </authorList>
    </citation>
    <scope>NUCLEOTIDE SEQUENCE [LARGE SCALE GENOMIC DNA]</scope>
    <source>
        <strain evidence="4">BP1-145</strain>
    </source>
</reference>
<organism evidence="3 4">
    <name type="scientific">Prevotella communis</name>
    <dbReference type="NCBI Taxonomy" id="2913614"/>
    <lineage>
        <taxon>Bacteria</taxon>
        <taxon>Pseudomonadati</taxon>
        <taxon>Bacteroidota</taxon>
        <taxon>Bacteroidia</taxon>
        <taxon>Bacteroidales</taxon>
        <taxon>Prevotellaceae</taxon>
        <taxon>Prevotella</taxon>
    </lineage>
</organism>
<feature type="repeat" description="TPR" evidence="1">
    <location>
        <begin position="394"/>
        <end position="427"/>
    </location>
</feature>
<dbReference type="Proteomes" id="UP000199134">
    <property type="component" value="Unassembled WGS sequence"/>
</dbReference>
<dbReference type="OrthoDB" id="1465834at2"/>
<gene>
    <name evidence="3" type="ORF">SAMN04487900_10156</name>
</gene>
<dbReference type="PROSITE" id="PS51257">
    <property type="entry name" value="PROKAR_LIPOPROTEIN"/>
    <property type="match status" value="1"/>
</dbReference>
<dbReference type="Pfam" id="PF14559">
    <property type="entry name" value="TPR_19"/>
    <property type="match status" value="1"/>
</dbReference>
<evidence type="ECO:0000256" key="2">
    <source>
        <dbReference type="SAM" id="SignalP"/>
    </source>
</evidence>
<dbReference type="AlphaFoldDB" id="A0A1H0CRI6"/>
<name>A0A1H0CRI6_9BACT</name>
<protein>
    <submittedName>
        <fullName evidence="3">TPR repeat-containing protein</fullName>
    </submittedName>
</protein>
<sequence length="562" mass="61695">MKTTQMLLLSAAAVLLTSCSGKLGALSADNFKVTPNPLETQAGEVSATINGMFPEKYMKKKAVVTVTPQLRFQTPQGLKSVNGEGATFQGEKVLGNDQTISYLVGGNYTMKTNFAYTPEMQQSDMYLIFDAKVGKKTVKVPEVKVATGIIATSELYKRTLTSANPALAEDAFQRISEQKQQANIKFLIGQAQLRKSELQNNSVQEFVRLINKIVADQEGMALDNIEVSAYASPDGGYALNEKLANKRQDVTNDYLKKEMKKAKMDAPVDTKYTAEDWEGFQELVAASDIQDKDVILRVLSMYKDPEEREQQIKNISAAFRELTDGILPQLRRSRLTINYLLIGRDDEQILAQMKSDATQLSIEEILYGATLYDDDLASTEAAYKKAVELYKNDPRAYNNLARLAYTKGNYSEAKQWLDKAAAIDRNQAETNANLGLLALQQGDMLSAESYIAKASNANGLNEVLGNLHLAQGKYAQAEQDFGRVQSNSAALAQILNNNYQAAASTLKNVKNADATTDYLRAILNARTGKTADAAAALKQAIAKDPSLADYAAKDLELTKVSK</sequence>
<dbReference type="Gene3D" id="1.25.40.10">
    <property type="entry name" value="Tetratricopeptide repeat domain"/>
    <property type="match status" value="1"/>
</dbReference>
<keyword evidence="2" id="KW-0732">Signal</keyword>
<accession>A0A1H0CRI6</accession>
<feature type="signal peptide" evidence="2">
    <location>
        <begin position="1"/>
        <end position="27"/>
    </location>
</feature>
<evidence type="ECO:0000313" key="3">
    <source>
        <dbReference type="EMBL" id="SDN60435.1"/>
    </source>
</evidence>
<dbReference type="PROSITE" id="PS50005">
    <property type="entry name" value="TPR"/>
    <property type="match status" value="1"/>
</dbReference>
<dbReference type="SMART" id="SM00028">
    <property type="entry name" value="TPR"/>
    <property type="match status" value="3"/>
</dbReference>
<proteinExistence type="predicted"/>
<keyword evidence="1" id="KW-0802">TPR repeat</keyword>
<evidence type="ECO:0000256" key="1">
    <source>
        <dbReference type="PROSITE-ProRule" id="PRU00339"/>
    </source>
</evidence>